<evidence type="ECO:0000313" key="3">
    <source>
        <dbReference type="Proteomes" id="UP000006512"/>
    </source>
</evidence>
<gene>
    <name evidence="2" type="ORF">ABI_09570</name>
</gene>
<evidence type="ECO:0000259" key="1">
    <source>
        <dbReference type="Pfam" id="PF18746"/>
    </source>
</evidence>
<dbReference type="EMBL" id="GL883077">
    <property type="protein sequence ID" value="EGF92520.1"/>
    <property type="molecule type" value="Genomic_DNA"/>
</dbReference>
<reference evidence="3" key="1">
    <citation type="submission" date="2011-03" db="EMBL/GenBank/DDBJ databases">
        <title>Draft genome sequence of Brevundimonas diminuta.</title>
        <authorList>
            <person name="Brown P.J.B."/>
            <person name="Buechlein A."/>
            <person name="Hemmerich C."/>
            <person name="Brun Y.V."/>
        </authorList>
    </citation>
    <scope>NUCLEOTIDE SEQUENCE [LARGE SCALE GENOMIC DNA]</scope>
    <source>
        <strain evidence="3">C19</strain>
    </source>
</reference>
<keyword evidence="3" id="KW-1185">Reference proteome</keyword>
<accession>F4QGR8</accession>
<name>F4QGR8_9CAUL</name>
<dbReference type="AlphaFoldDB" id="F4QGR8"/>
<dbReference type="Proteomes" id="UP000006512">
    <property type="component" value="Unassembled WGS sequence"/>
</dbReference>
<dbReference type="Pfam" id="PF18746">
    <property type="entry name" value="aGPT-Pplase3"/>
    <property type="match status" value="1"/>
</dbReference>
<protein>
    <recommendedName>
        <fullName evidence="1">Alpha-glutamyl/putrescinyl thymine pyrophosphorylase clade 3 domain-containing protein</fullName>
    </recommendedName>
</protein>
<feature type="domain" description="Alpha-glutamyl/putrescinyl thymine pyrophosphorylase clade 3" evidence="1">
    <location>
        <begin position="6"/>
        <end position="121"/>
    </location>
</feature>
<dbReference type="InterPro" id="IPR041271">
    <property type="entry name" value="AGPT-Pplase3"/>
</dbReference>
<sequence length="121" mass="13316">MIVGTHQAVGQNPTEAFDFLYSSMKNVNRFGRLGSFDFLTMVGKLELMPITPGKAYLNGATGPLRGARLLVDDNPTSATSAEQLEGILALLDNKLKVGKQVLEDSMCNWQKSPDNYLYFRG</sequence>
<dbReference type="HOGENOM" id="CLU_2033287_0_0_5"/>
<organism evidence="2 3">
    <name type="scientific">Asticcacaulis biprosthecium C19</name>
    <dbReference type="NCBI Taxonomy" id="715226"/>
    <lineage>
        <taxon>Bacteria</taxon>
        <taxon>Pseudomonadati</taxon>
        <taxon>Pseudomonadota</taxon>
        <taxon>Alphaproteobacteria</taxon>
        <taxon>Caulobacterales</taxon>
        <taxon>Caulobacteraceae</taxon>
        <taxon>Asticcacaulis</taxon>
    </lineage>
</organism>
<dbReference type="eggNOG" id="ENOG5030XDG">
    <property type="taxonomic scope" value="Bacteria"/>
</dbReference>
<evidence type="ECO:0000313" key="2">
    <source>
        <dbReference type="EMBL" id="EGF92520.1"/>
    </source>
</evidence>
<proteinExistence type="predicted"/>